<dbReference type="AlphaFoldDB" id="A0A9Y2AE43"/>
<keyword evidence="2" id="KW-1185">Reference proteome</keyword>
<organism evidence="1 2">
    <name type="scientific">Selenobaculum gibii</name>
    <dbReference type="NCBI Taxonomy" id="3054208"/>
    <lineage>
        <taxon>Bacteria</taxon>
        <taxon>Bacillati</taxon>
        <taxon>Bacillota</taxon>
        <taxon>Negativicutes</taxon>
        <taxon>Selenomonadales</taxon>
        <taxon>Selenomonadaceae</taxon>
        <taxon>Selenobaculum</taxon>
    </lineage>
</organism>
<evidence type="ECO:0000313" key="2">
    <source>
        <dbReference type="Proteomes" id="UP001243623"/>
    </source>
</evidence>
<dbReference type="Proteomes" id="UP001243623">
    <property type="component" value="Chromosome"/>
</dbReference>
<proteinExistence type="predicted"/>
<sequence length="162" mass="18793">MKLYHGSNMIVEQPRLIIQNRFLDFGFGFYTTTNKNQAISFANKVIKRRKTGNPVVNVYNFDEEKAFEHLKILKFDFANEAWLDFVSMNRAGEYNDKLYDVIVGAVADDDVYRTFALYTEGLLTKQQTLDNLKIKKLYDQVVFTTETALKYLSFEGAIKGEE</sequence>
<reference evidence="1" key="1">
    <citation type="submission" date="2023-03" db="EMBL/GenBank/DDBJ databases">
        <title>Selenobaculum gbiensis gen. nov. sp. nov., a new bacterium isolated from the gut microbiota of IBD patient.</title>
        <authorList>
            <person name="Yeo S."/>
            <person name="Park H."/>
            <person name="Huh C.S."/>
        </authorList>
    </citation>
    <scope>NUCLEOTIDE SEQUENCE</scope>
    <source>
        <strain evidence="1">ICN-92133</strain>
    </source>
</reference>
<gene>
    <name evidence="1" type="ORF">P3F81_08025</name>
</gene>
<dbReference type="EMBL" id="CP120678">
    <property type="protein sequence ID" value="WIW69865.1"/>
    <property type="molecule type" value="Genomic_DNA"/>
</dbReference>
<protein>
    <submittedName>
        <fullName evidence="1">DUF3990 domain-containing protein</fullName>
    </submittedName>
</protein>
<dbReference type="KEGG" id="sgbi:P3F81_08025"/>
<dbReference type="Pfam" id="PF13151">
    <property type="entry name" value="DUF3990"/>
    <property type="match status" value="1"/>
</dbReference>
<dbReference type="RefSeq" id="WP_147669819.1">
    <property type="nucleotide sequence ID" value="NZ_CP120678.1"/>
</dbReference>
<evidence type="ECO:0000313" key="1">
    <source>
        <dbReference type="EMBL" id="WIW69865.1"/>
    </source>
</evidence>
<accession>A0A9Y2AE43</accession>
<name>A0A9Y2AE43_9FIRM</name>
<dbReference type="InterPro" id="IPR025051">
    <property type="entry name" value="DUF3990"/>
</dbReference>